<sequence length="65" mass="6871">MWSACSSGGMVGIKEAARVLGSKELPFGGELHGVWVSEINPAHDEVGKTVEGTRGAWPNGDGQRY</sequence>
<protein>
    <submittedName>
        <fullName evidence="1">Uncharacterized protein</fullName>
    </submittedName>
</protein>
<keyword evidence="2" id="KW-1185">Reference proteome</keyword>
<name>A0A5B7FKY6_PORTR</name>
<dbReference type="Proteomes" id="UP000324222">
    <property type="component" value="Unassembled WGS sequence"/>
</dbReference>
<reference evidence="1 2" key="1">
    <citation type="submission" date="2019-05" db="EMBL/GenBank/DDBJ databases">
        <title>Another draft genome of Portunus trituberculatus and its Hox gene families provides insights of decapod evolution.</title>
        <authorList>
            <person name="Jeong J.-H."/>
            <person name="Song I."/>
            <person name="Kim S."/>
            <person name="Choi T."/>
            <person name="Kim D."/>
            <person name="Ryu S."/>
            <person name="Kim W."/>
        </authorList>
    </citation>
    <scope>NUCLEOTIDE SEQUENCE [LARGE SCALE GENOMIC DNA]</scope>
    <source>
        <tissue evidence="1">Muscle</tissue>
    </source>
</reference>
<dbReference type="AlphaFoldDB" id="A0A5B7FKY6"/>
<evidence type="ECO:0000313" key="2">
    <source>
        <dbReference type="Proteomes" id="UP000324222"/>
    </source>
</evidence>
<organism evidence="1 2">
    <name type="scientific">Portunus trituberculatus</name>
    <name type="common">Swimming crab</name>
    <name type="synonym">Neptunus trituberculatus</name>
    <dbReference type="NCBI Taxonomy" id="210409"/>
    <lineage>
        <taxon>Eukaryota</taxon>
        <taxon>Metazoa</taxon>
        <taxon>Ecdysozoa</taxon>
        <taxon>Arthropoda</taxon>
        <taxon>Crustacea</taxon>
        <taxon>Multicrustacea</taxon>
        <taxon>Malacostraca</taxon>
        <taxon>Eumalacostraca</taxon>
        <taxon>Eucarida</taxon>
        <taxon>Decapoda</taxon>
        <taxon>Pleocyemata</taxon>
        <taxon>Brachyura</taxon>
        <taxon>Eubrachyura</taxon>
        <taxon>Portunoidea</taxon>
        <taxon>Portunidae</taxon>
        <taxon>Portuninae</taxon>
        <taxon>Portunus</taxon>
    </lineage>
</organism>
<gene>
    <name evidence="1" type="ORF">E2C01_038768</name>
</gene>
<dbReference type="EMBL" id="VSRR010006563">
    <property type="protein sequence ID" value="MPC45084.1"/>
    <property type="molecule type" value="Genomic_DNA"/>
</dbReference>
<evidence type="ECO:0000313" key="1">
    <source>
        <dbReference type="EMBL" id="MPC45084.1"/>
    </source>
</evidence>
<accession>A0A5B7FKY6</accession>
<comment type="caution">
    <text evidence="1">The sequence shown here is derived from an EMBL/GenBank/DDBJ whole genome shotgun (WGS) entry which is preliminary data.</text>
</comment>
<proteinExistence type="predicted"/>